<dbReference type="KEGG" id="svt:SVTN_22710"/>
<sequence length="397" mass="41499">MTVRAAWLQSTGQTREDTRLALSALLTPSGASTTSPPLRSRPGIVPGGFALTGASAMQCTIGTGRAVIQGYDTPQGAYMIAVTAPETFTIADGDPQYGRIDVIELAVLDDTYDKSGATDAVIRLIKGTPSATPQIPASGPGSSFPLYTVSVPAGTSAGTGGVQWTAPGVVTTKHYPMTALGGIMPTSGFNGVYAGQYRDVSGQLQRWDGTAWVAYPKAIGGIAPNGTATTGSYTGQYRDNAGVLQRWDGSAWQYAEGKATILFSASQTSMQSVPQNAWTPITLNYVDIDDFNGWNGTDSFVVPRTGWWRVGANINWYGDSTSGIRGARLLVGGVGYSRMTWMAAASMGTTSVGGDGLVKLTAGNVLQLAGYHNATAPVRTLGGSGYYTTLTAQWIRS</sequence>
<dbReference type="HOGENOM" id="CLU_057695_0_0_11"/>
<proteinExistence type="predicted"/>
<dbReference type="STRING" id="362257.SVTN_22710"/>
<gene>
    <name evidence="1" type="ORF">SVTN_22710</name>
</gene>
<dbReference type="RefSeq" id="WP_041130757.1">
    <property type="nucleotide sequence ID" value="NZ_CP010407.1"/>
</dbReference>
<dbReference type="AlphaFoldDB" id="A0A0B5IEK3"/>
<evidence type="ECO:0000313" key="1">
    <source>
        <dbReference type="EMBL" id="AJF66764.1"/>
    </source>
</evidence>
<dbReference type="Proteomes" id="UP000031774">
    <property type="component" value="Chromosome"/>
</dbReference>
<dbReference type="EMBL" id="CP010407">
    <property type="protein sequence ID" value="AJF66764.1"/>
    <property type="molecule type" value="Genomic_DNA"/>
</dbReference>
<organism evidence="1 2">
    <name type="scientific">Streptomyces vietnamensis</name>
    <dbReference type="NCBI Taxonomy" id="362257"/>
    <lineage>
        <taxon>Bacteria</taxon>
        <taxon>Bacillati</taxon>
        <taxon>Actinomycetota</taxon>
        <taxon>Actinomycetes</taxon>
        <taxon>Kitasatosporales</taxon>
        <taxon>Streptomycetaceae</taxon>
        <taxon>Streptomyces</taxon>
    </lineage>
</organism>
<reference evidence="1 2" key="1">
    <citation type="submission" date="2014-12" db="EMBL/GenBank/DDBJ databases">
        <title>Complete genome sequence of Streptomyces vietnamensis strain GIMV4.0001, a genetic manipulable producer of the benzoisochromanequinone antibiotic granaticin.</title>
        <authorList>
            <person name="Deng M.R."/>
            <person name="Guo J."/>
            <person name="Ma L.Y."/>
            <person name="Feng G.D."/>
            <person name="Mo C.Y."/>
            <person name="Zhu H.H."/>
        </authorList>
    </citation>
    <scope>NUCLEOTIDE SEQUENCE [LARGE SCALE GENOMIC DNA]</scope>
    <source>
        <strain evidence="2">GIMV4.0001</strain>
    </source>
</reference>
<dbReference type="InterPro" id="IPR008983">
    <property type="entry name" value="Tumour_necrosis_fac-like_dom"/>
</dbReference>
<protein>
    <submittedName>
        <fullName evidence="1">Uncharacterized protein</fullName>
    </submittedName>
</protein>
<accession>A0A0B5IEK3</accession>
<keyword evidence="2" id="KW-1185">Reference proteome</keyword>
<name>A0A0B5IEK3_9ACTN</name>
<evidence type="ECO:0000313" key="2">
    <source>
        <dbReference type="Proteomes" id="UP000031774"/>
    </source>
</evidence>
<dbReference type="Gene3D" id="2.60.120.40">
    <property type="match status" value="1"/>
</dbReference>